<dbReference type="Gene3D" id="2.30.30.1040">
    <property type="match status" value="1"/>
</dbReference>
<feature type="region of interest" description="Disordered" evidence="9">
    <location>
        <begin position="276"/>
        <end position="312"/>
    </location>
</feature>
<evidence type="ECO:0000256" key="7">
    <source>
        <dbReference type="ARBA" id="ARBA00023242"/>
    </source>
</evidence>
<evidence type="ECO:0000256" key="5">
    <source>
        <dbReference type="ARBA" id="ARBA00023125"/>
    </source>
</evidence>
<dbReference type="PANTHER" id="PTHR31384">
    <property type="entry name" value="AUXIN RESPONSE FACTOR 4-RELATED"/>
    <property type="match status" value="1"/>
</dbReference>
<evidence type="ECO:0000256" key="8">
    <source>
        <dbReference type="ARBA" id="ARBA00023294"/>
    </source>
</evidence>
<accession>A0A444ZC76</accession>
<dbReference type="AlphaFoldDB" id="A0A444ZC76"/>
<sequence length="588" mass="65778">MASNQIQSSTTIHAGATNDALYKELWHACAGPLVTLPREGERVYYFPQGHMEQLEASMNQGLEQQMPSFNLPSKILCKVVNVHLRAEPETDEVYAQITLLPEADQSEVVSPDDPLPEPPRCTVHSFCKTLTASDTSTHGGFSVLRRHADDCLPPLDMSQQPPWQELVATDLHGNEWHFRHIFRVYLRTSRSEFIVSINKYLEARNHKLSVGMRFKMRFEGDEVPERRFSGTIVGVGDSTSSVWADSEWRSLKVQWDEPSSILRPDRVSPWELEPLVSTTPANSQPAQRTKRSRPPILPSPMPDSSMQGVWKPPVESPSFSYREHGRDLYPSPKFNSNAAKFLGFGGNISAPNKSIYWSNRMENSTESFSPIALKESAEKRQGTGNGCRLFGIQLLDNAHAEESLPTVILSGRVGDDRSVPSLDGESDQQSEPSNVNQSDIPSASCDAEKSCLRSPQESQSRQIRSCTKVHMQGMAVGRAVDLTRFDGYEDLLWKLEEMFDIKGELCGSEKKWQVVYTDNEDDMMMVGDDPWLEFCSVVRKIFIYTVEEVKKLSPKIGLPINEVVKPSKLDAEAGVNPEDQSSVVGPGC</sequence>
<evidence type="ECO:0000256" key="2">
    <source>
        <dbReference type="ARBA" id="ARBA00007853"/>
    </source>
</evidence>
<dbReference type="Pfam" id="PF02309">
    <property type="entry name" value="AUX_IAA"/>
    <property type="match status" value="2"/>
</dbReference>
<evidence type="ECO:0000256" key="1">
    <source>
        <dbReference type="ARBA" id="ARBA00004123"/>
    </source>
</evidence>
<comment type="caution">
    <text evidence="11">The sequence shown here is derived from an EMBL/GenBank/DDBJ whole genome shotgun (WGS) entry which is preliminary data.</text>
</comment>
<keyword evidence="6" id="KW-0804">Transcription</keyword>
<dbReference type="InterPro" id="IPR044835">
    <property type="entry name" value="ARF_plant"/>
</dbReference>
<keyword evidence="4" id="KW-0805">Transcription regulation</keyword>
<dbReference type="GO" id="GO:0006355">
    <property type="term" value="P:regulation of DNA-templated transcription"/>
    <property type="evidence" value="ECO:0007669"/>
    <property type="project" value="InterPro"/>
</dbReference>
<dbReference type="InterPro" id="IPR003340">
    <property type="entry name" value="B3_DNA-bd"/>
</dbReference>
<dbReference type="Gene3D" id="2.40.330.10">
    <property type="entry name" value="DNA-binding pseudobarrel domain"/>
    <property type="match status" value="1"/>
</dbReference>
<proteinExistence type="inferred from homology"/>
<dbReference type="Gene3D" id="3.10.20.90">
    <property type="entry name" value="Phosphatidylinositol 3-kinase Catalytic Subunit, Chain A, domain 1"/>
    <property type="match status" value="1"/>
</dbReference>
<dbReference type="FunFam" id="2.30.30.1040:FF:000001">
    <property type="entry name" value="Auxin response factor"/>
    <property type="match status" value="1"/>
</dbReference>
<dbReference type="PANTHER" id="PTHR31384:SF96">
    <property type="entry name" value="AUXIN RESPONSE FACTOR 1"/>
    <property type="match status" value="1"/>
</dbReference>
<keyword evidence="7" id="KW-0539">Nucleus</keyword>
<dbReference type="PROSITE" id="PS51745">
    <property type="entry name" value="PB1"/>
    <property type="match status" value="1"/>
</dbReference>
<dbReference type="Proteomes" id="UP000289738">
    <property type="component" value="Chromosome B04"/>
</dbReference>
<comment type="similarity">
    <text evidence="2">Belongs to the ARF family.</text>
</comment>
<evidence type="ECO:0000259" key="10">
    <source>
        <dbReference type="PROSITE" id="PS51745"/>
    </source>
</evidence>
<keyword evidence="12" id="KW-1185">Reference proteome</keyword>
<dbReference type="STRING" id="3818.A0A444ZC76"/>
<organism evidence="11 12">
    <name type="scientific">Arachis hypogaea</name>
    <name type="common">Peanut</name>
    <dbReference type="NCBI Taxonomy" id="3818"/>
    <lineage>
        <taxon>Eukaryota</taxon>
        <taxon>Viridiplantae</taxon>
        <taxon>Streptophyta</taxon>
        <taxon>Embryophyta</taxon>
        <taxon>Tracheophyta</taxon>
        <taxon>Spermatophyta</taxon>
        <taxon>Magnoliopsida</taxon>
        <taxon>eudicotyledons</taxon>
        <taxon>Gunneridae</taxon>
        <taxon>Pentapetalae</taxon>
        <taxon>rosids</taxon>
        <taxon>fabids</taxon>
        <taxon>Fabales</taxon>
        <taxon>Fabaceae</taxon>
        <taxon>Papilionoideae</taxon>
        <taxon>50 kb inversion clade</taxon>
        <taxon>dalbergioids sensu lato</taxon>
        <taxon>Dalbergieae</taxon>
        <taxon>Pterocarpus clade</taxon>
        <taxon>Arachis</taxon>
    </lineage>
</organism>
<comment type="subcellular location">
    <subcellularLocation>
        <location evidence="1">Nucleus</location>
    </subcellularLocation>
</comment>
<name>A0A444ZC76_ARAHY</name>
<dbReference type="InterPro" id="IPR010525">
    <property type="entry name" value="ARF_dom"/>
</dbReference>
<dbReference type="SUPFAM" id="SSF54277">
    <property type="entry name" value="CAD &amp; PB1 domains"/>
    <property type="match status" value="1"/>
</dbReference>
<dbReference type="SMART" id="SM01019">
    <property type="entry name" value="B3"/>
    <property type="match status" value="1"/>
</dbReference>
<evidence type="ECO:0000256" key="9">
    <source>
        <dbReference type="SAM" id="MobiDB-lite"/>
    </source>
</evidence>
<feature type="domain" description="PB1" evidence="10">
    <location>
        <begin position="464"/>
        <end position="557"/>
    </location>
</feature>
<evidence type="ECO:0000313" key="11">
    <source>
        <dbReference type="EMBL" id="RYR11769.1"/>
    </source>
</evidence>
<dbReference type="InterPro" id="IPR015300">
    <property type="entry name" value="DNA-bd_pseudobarrel_sf"/>
</dbReference>
<feature type="compositionally biased region" description="Polar residues" evidence="9">
    <location>
        <begin position="427"/>
        <end position="441"/>
    </location>
</feature>
<feature type="compositionally biased region" description="Polar residues" evidence="9">
    <location>
        <begin position="276"/>
        <end position="287"/>
    </location>
</feature>
<dbReference type="InterPro" id="IPR053793">
    <property type="entry name" value="PB1-like"/>
</dbReference>
<dbReference type="GO" id="GO:0005634">
    <property type="term" value="C:nucleus"/>
    <property type="evidence" value="ECO:0007669"/>
    <property type="project" value="UniProtKB-SubCell"/>
</dbReference>
<dbReference type="FunFam" id="3.10.20.90:FF:000047">
    <property type="entry name" value="Auxin response factor"/>
    <property type="match status" value="1"/>
</dbReference>
<dbReference type="EMBL" id="SDMP01000014">
    <property type="protein sequence ID" value="RYR11769.1"/>
    <property type="molecule type" value="Genomic_DNA"/>
</dbReference>
<dbReference type="GO" id="GO:0009734">
    <property type="term" value="P:auxin-activated signaling pathway"/>
    <property type="evidence" value="ECO:0007669"/>
    <property type="project" value="UniProtKB-KW"/>
</dbReference>
<evidence type="ECO:0000256" key="3">
    <source>
        <dbReference type="ARBA" id="ARBA00011726"/>
    </source>
</evidence>
<evidence type="ECO:0000256" key="4">
    <source>
        <dbReference type="ARBA" id="ARBA00023015"/>
    </source>
</evidence>
<dbReference type="CDD" id="cd10017">
    <property type="entry name" value="B3_DNA"/>
    <property type="match status" value="1"/>
</dbReference>
<keyword evidence="8" id="KW-0927">Auxin signaling pathway</keyword>
<reference evidence="11 12" key="1">
    <citation type="submission" date="2019-01" db="EMBL/GenBank/DDBJ databases">
        <title>Sequencing of cultivated peanut Arachis hypogaea provides insights into genome evolution and oil improvement.</title>
        <authorList>
            <person name="Chen X."/>
        </authorList>
    </citation>
    <scope>NUCLEOTIDE SEQUENCE [LARGE SCALE GENOMIC DNA]</scope>
    <source>
        <strain evidence="12">cv. Fuhuasheng</strain>
        <tissue evidence="11">Leaves</tissue>
    </source>
</reference>
<dbReference type="InterPro" id="IPR033389">
    <property type="entry name" value="AUX/IAA_dom"/>
</dbReference>
<evidence type="ECO:0000313" key="12">
    <source>
        <dbReference type="Proteomes" id="UP000289738"/>
    </source>
</evidence>
<protein>
    <recommendedName>
        <fullName evidence="10">PB1 domain-containing protein</fullName>
    </recommendedName>
</protein>
<evidence type="ECO:0000256" key="6">
    <source>
        <dbReference type="ARBA" id="ARBA00023163"/>
    </source>
</evidence>
<feature type="region of interest" description="Disordered" evidence="9">
    <location>
        <begin position="415"/>
        <end position="442"/>
    </location>
</feature>
<keyword evidence="5" id="KW-0238">DNA-binding</keyword>
<dbReference type="SUPFAM" id="SSF101936">
    <property type="entry name" value="DNA-binding pseudobarrel domain"/>
    <property type="match status" value="1"/>
</dbReference>
<comment type="subunit">
    <text evidence="3">Homodimers and heterodimers.</text>
</comment>
<dbReference type="Pfam" id="PF06507">
    <property type="entry name" value="ARF_AD"/>
    <property type="match status" value="1"/>
</dbReference>
<gene>
    <name evidence="11" type="ORF">Ahy_B04g069281</name>
</gene>
<dbReference type="GO" id="GO:0003677">
    <property type="term" value="F:DNA binding"/>
    <property type="evidence" value="ECO:0007669"/>
    <property type="project" value="UniProtKB-KW"/>
</dbReference>